<dbReference type="InterPro" id="IPR044940">
    <property type="entry name" value="NOS_dom_2"/>
</dbReference>
<dbReference type="InterPro" id="IPR001433">
    <property type="entry name" value="OxRdtase_FAD/NAD-bd"/>
</dbReference>
<dbReference type="Gene3D" id="3.40.50.80">
    <property type="entry name" value="Nucleotide-binding domain of ferredoxin-NADP reductase (FNR) module"/>
    <property type="match status" value="1"/>
</dbReference>
<evidence type="ECO:0000256" key="3">
    <source>
        <dbReference type="ARBA" id="ARBA00006267"/>
    </source>
</evidence>
<dbReference type="InterPro" id="IPR017938">
    <property type="entry name" value="Riboflavin_synthase-like_b-brl"/>
</dbReference>
<organism evidence="14 15">
    <name type="scientific">Hyaloscypha variabilis (strain UAMH 11265 / GT02V1 / F)</name>
    <name type="common">Meliniomyces variabilis</name>
    <dbReference type="NCBI Taxonomy" id="1149755"/>
    <lineage>
        <taxon>Eukaryota</taxon>
        <taxon>Fungi</taxon>
        <taxon>Dikarya</taxon>
        <taxon>Ascomycota</taxon>
        <taxon>Pezizomycotina</taxon>
        <taxon>Leotiomycetes</taxon>
        <taxon>Helotiales</taxon>
        <taxon>Hyaloscyphaceae</taxon>
        <taxon>Hyaloscypha</taxon>
        <taxon>Hyaloscypha variabilis</taxon>
    </lineage>
</organism>
<dbReference type="EC" id="1.14.13.39" evidence="4"/>
<keyword evidence="8" id="KW-0479">Metal-binding</keyword>
<dbReference type="GO" id="GO:0010181">
    <property type="term" value="F:FMN binding"/>
    <property type="evidence" value="ECO:0007669"/>
    <property type="project" value="InterPro"/>
</dbReference>
<dbReference type="PANTHER" id="PTHR43410">
    <property type="entry name" value="NITRIC OXIDE SYNTHASE OXYGENASE"/>
    <property type="match status" value="1"/>
</dbReference>
<evidence type="ECO:0000256" key="11">
    <source>
        <dbReference type="ARBA" id="ARBA00023002"/>
    </source>
</evidence>
<dbReference type="InterPro" id="IPR001709">
    <property type="entry name" value="Flavoprot_Pyr_Nucl_cyt_Rdtase"/>
</dbReference>
<evidence type="ECO:0000256" key="9">
    <source>
        <dbReference type="ARBA" id="ARBA00022827"/>
    </source>
</evidence>
<keyword evidence="7" id="KW-0288">FMN</keyword>
<dbReference type="InterPro" id="IPR036119">
    <property type="entry name" value="NOS_N_sf"/>
</dbReference>
<dbReference type="Gene3D" id="3.90.1230.10">
    <property type="entry name" value="Nitric Oxide Synthase, Chain A, domain 3"/>
    <property type="match status" value="1"/>
</dbReference>
<dbReference type="Pfam" id="PF00258">
    <property type="entry name" value="Flavodoxin_1"/>
    <property type="match status" value="1"/>
</dbReference>
<dbReference type="SUPFAM" id="SSF52343">
    <property type="entry name" value="Ferredoxin reductase-like, C-terminal NADP-linked domain"/>
    <property type="match status" value="1"/>
</dbReference>
<dbReference type="Pfam" id="PF02898">
    <property type="entry name" value="NO_synthase"/>
    <property type="match status" value="1"/>
</dbReference>
<keyword evidence="12" id="KW-0408">Iron</keyword>
<sequence length="969" mass="109329">MIRPLEPRVGESRSIEVIQQEAGAFLRELFAEGFFPAQNDFERRLEQVKTEIQENRAECMVWENVPGENGIERATKRGVSSNGYMQTKEELEWGVRVAWRNARKCIMRAHCWDLKCVDLRDVKTSKGMVEAIIEHTPIVYNDGRIVPTVFLFPARSVDSTGPMFWSQQFLSFAGYELSTGEILGDLAQVQLTKDIIALGWQPPCSKTRWDILPLVAMAEGDEPVLATLPPELTQLISIVHPQYPRVADLDLKWVKFPALSRLGFDIGGIQYTASPFIGWFMDAEIGVRNLADSFRYNVLSEVAKSIGWIRYDRPFAEVPDHERLLWLSKAQAELNYAVYCSFQKAGVTCTSSLTASQSWTAFDDQHLREKGYRLNADPYWISPPQGSVIPLWHRGGAPNYQPKPLIARHKYHPVKVWKRRNNALALVEEHVNNADNDEHRPAIPYSKVHIFYCGTSGTAATLAERLRVSMSKKSSNAIGEFGILNLFDPIKMGSHDTILLLVATTGKGEIPNNGQQFIKRMTTVEATFPSLSFAIFGVGDSAYHATYNMGCRSVLQILEERKLRPLMMNCMTEADVALENPPYTDFRNWSRRVERALDGETEETQVESGKKEQISALYEKQHTKRLLCVSISPHKPGNILKLSLERTEFEYSTMGHIRLLPRNSKASVQRVMALLGFNGNETVGTVCNNRMADRDKVFDETQVQLFAISIRRYLEDFVDLYSPFASLNWATSISKVTDEPAVQILEKVSHLLPAVSLKEVLFSMAPMHPRSYSIASSPADRFDSISQASTLDLLVRIIPDGRFSDRCLSEIGNGGQILYKLTPNIICRPLLTLDGKSLIAVACGTGVAPVRSLLQYLIRTNTESKISLFIGFRPNDSSTELFIEVIEQASDKGILDILYVVPSNKEKMRVQDHFGDCEEALRHKLGDQEGYFYVCGNAKVVSGAKEKLERILGLEMWKKVQMRILEETF</sequence>
<keyword evidence="5" id="KW-0349">Heme</keyword>
<accession>A0A2J6R856</accession>
<evidence type="ECO:0000256" key="6">
    <source>
        <dbReference type="ARBA" id="ARBA00022630"/>
    </source>
</evidence>
<evidence type="ECO:0000256" key="8">
    <source>
        <dbReference type="ARBA" id="ARBA00022723"/>
    </source>
</evidence>
<dbReference type="Gene3D" id="3.90.340.10">
    <property type="entry name" value="Nitric Oxide Synthase, Chain A, domain 1"/>
    <property type="match status" value="1"/>
</dbReference>
<keyword evidence="10" id="KW-0112">Calmodulin-binding</keyword>
<evidence type="ECO:0000256" key="5">
    <source>
        <dbReference type="ARBA" id="ARBA00022617"/>
    </source>
</evidence>
<dbReference type="GO" id="GO:0004517">
    <property type="term" value="F:nitric-oxide synthase activity"/>
    <property type="evidence" value="ECO:0007669"/>
    <property type="project" value="UniProtKB-EC"/>
</dbReference>
<dbReference type="Proteomes" id="UP000235786">
    <property type="component" value="Unassembled WGS sequence"/>
</dbReference>
<comment type="similarity">
    <text evidence="3">Belongs to the NOS family.</text>
</comment>
<keyword evidence="9" id="KW-0274">FAD</keyword>
<evidence type="ECO:0000313" key="14">
    <source>
        <dbReference type="EMBL" id="PMD34703.1"/>
    </source>
</evidence>
<evidence type="ECO:0000259" key="13">
    <source>
        <dbReference type="PROSITE" id="PS50902"/>
    </source>
</evidence>
<keyword evidence="6" id="KW-0285">Flavoprotein</keyword>
<evidence type="ECO:0000256" key="12">
    <source>
        <dbReference type="ARBA" id="ARBA00023004"/>
    </source>
</evidence>
<evidence type="ECO:0000313" key="15">
    <source>
        <dbReference type="Proteomes" id="UP000235786"/>
    </source>
</evidence>
<dbReference type="PRINTS" id="PR00371">
    <property type="entry name" value="FPNCR"/>
</dbReference>
<reference evidence="14 15" key="1">
    <citation type="submission" date="2016-04" db="EMBL/GenBank/DDBJ databases">
        <title>A degradative enzymes factory behind the ericoid mycorrhizal symbiosis.</title>
        <authorList>
            <consortium name="DOE Joint Genome Institute"/>
            <person name="Martino E."/>
            <person name="Morin E."/>
            <person name="Grelet G."/>
            <person name="Kuo A."/>
            <person name="Kohler A."/>
            <person name="Daghino S."/>
            <person name="Barry K."/>
            <person name="Choi C."/>
            <person name="Cichocki N."/>
            <person name="Clum A."/>
            <person name="Copeland A."/>
            <person name="Hainaut M."/>
            <person name="Haridas S."/>
            <person name="Labutti K."/>
            <person name="Lindquist E."/>
            <person name="Lipzen A."/>
            <person name="Khouja H.-R."/>
            <person name="Murat C."/>
            <person name="Ohm R."/>
            <person name="Olson A."/>
            <person name="Spatafora J."/>
            <person name="Veneault-Fourrey C."/>
            <person name="Henrissat B."/>
            <person name="Grigoriev I."/>
            <person name="Martin F."/>
            <person name="Perotto S."/>
        </authorList>
    </citation>
    <scope>NUCLEOTIDE SEQUENCE [LARGE SCALE GENOMIC DNA]</scope>
    <source>
        <strain evidence="14 15">F</strain>
    </source>
</reference>
<dbReference type="SUPFAM" id="SSF56512">
    <property type="entry name" value="Nitric oxide (NO) synthase oxygenase domain"/>
    <property type="match status" value="1"/>
</dbReference>
<keyword evidence="11" id="KW-0560">Oxidoreductase</keyword>
<evidence type="ECO:0000256" key="4">
    <source>
        <dbReference type="ARBA" id="ARBA00012989"/>
    </source>
</evidence>
<protein>
    <recommendedName>
        <fullName evidence="4">nitric-oxide synthase (NADPH)</fullName>
        <ecNumber evidence="4">1.14.13.39</ecNumber>
    </recommendedName>
</protein>
<dbReference type="InterPro" id="IPR008254">
    <property type="entry name" value="Flavodoxin/NO_synth"/>
</dbReference>
<dbReference type="InterPro" id="IPR039261">
    <property type="entry name" value="FNR_nucleotide-bd"/>
</dbReference>
<evidence type="ECO:0000256" key="7">
    <source>
        <dbReference type="ARBA" id="ARBA00022643"/>
    </source>
</evidence>
<dbReference type="SUPFAM" id="SSF63380">
    <property type="entry name" value="Riboflavin synthase domain-like"/>
    <property type="match status" value="1"/>
</dbReference>
<dbReference type="InterPro" id="IPR029039">
    <property type="entry name" value="Flavoprotein-like_sf"/>
</dbReference>
<dbReference type="STRING" id="1149755.A0A2J6R856"/>
<name>A0A2J6R856_HYAVF</name>
<dbReference type="InterPro" id="IPR004030">
    <property type="entry name" value="NOS_N"/>
</dbReference>
<evidence type="ECO:0000256" key="2">
    <source>
        <dbReference type="ARBA" id="ARBA00001974"/>
    </source>
</evidence>
<dbReference type="Gene3D" id="3.90.440.10">
    <property type="entry name" value="Nitric Oxide Synthase,Heme Domain,Chain A domain 2"/>
    <property type="match status" value="1"/>
</dbReference>
<dbReference type="GO" id="GO:0006809">
    <property type="term" value="P:nitric oxide biosynthetic process"/>
    <property type="evidence" value="ECO:0007669"/>
    <property type="project" value="InterPro"/>
</dbReference>
<dbReference type="PANTHER" id="PTHR43410:SF1">
    <property type="entry name" value="NITRIC OXIDE SYNTHASE"/>
    <property type="match status" value="1"/>
</dbReference>
<gene>
    <name evidence="14" type="ORF">L207DRAFT_496548</name>
</gene>
<feature type="domain" description="Flavodoxin-like" evidence="13">
    <location>
        <begin position="448"/>
        <end position="594"/>
    </location>
</feature>
<dbReference type="InterPro" id="IPR044944">
    <property type="entry name" value="NOS_dom_3"/>
</dbReference>
<dbReference type="GO" id="GO:0005516">
    <property type="term" value="F:calmodulin binding"/>
    <property type="evidence" value="ECO:0007669"/>
    <property type="project" value="UniProtKB-KW"/>
</dbReference>
<dbReference type="Gene3D" id="3.40.50.360">
    <property type="match status" value="1"/>
</dbReference>
<dbReference type="InterPro" id="IPR044943">
    <property type="entry name" value="NOS_dom_1"/>
</dbReference>
<dbReference type="AlphaFoldDB" id="A0A2J6R856"/>
<proteinExistence type="inferred from homology"/>
<dbReference type="GO" id="GO:0046872">
    <property type="term" value="F:metal ion binding"/>
    <property type="evidence" value="ECO:0007669"/>
    <property type="project" value="UniProtKB-KW"/>
</dbReference>
<dbReference type="PROSITE" id="PS50902">
    <property type="entry name" value="FLAVODOXIN_LIKE"/>
    <property type="match status" value="1"/>
</dbReference>
<evidence type="ECO:0000256" key="10">
    <source>
        <dbReference type="ARBA" id="ARBA00022860"/>
    </source>
</evidence>
<comment type="cofactor">
    <cofactor evidence="1">
        <name>FMN</name>
        <dbReference type="ChEBI" id="CHEBI:58210"/>
    </cofactor>
</comment>
<comment type="cofactor">
    <cofactor evidence="2">
        <name>FAD</name>
        <dbReference type="ChEBI" id="CHEBI:57692"/>
    </cofactor>
</comment>
<dbReference type="EMBL" id="KZ613953">
    <property type="protein sequence ID" value="PMD34703.1"/>
    <property type="molecule type" value="Genomic_DNA"/>
</dbReference>
<evidence type="ECO:0000256" key="1">
    <source>
        <dbReference type="ARBA" id="ARBA00001917"/>
    </source>
</evidence>
<dbReference type="Pfam" id="PF00175">
    <property type="entry name" value="NAD_binding_1"/>
    <property type="match status" value="1"/>
</dbReference>
<dbReference type="OrthoDB" id="1856718at2759"/>
<dbReference type="SUPFAM" id="SSF52218">
    <property type="entry name" value="Flavoproteins"/>
    <property type="match status" value="1"/>
</dbReference>
<dbReference type="InterPro" id="IPR050607">
    <property type="entry name" value="NOS"/>
</dbReference>
<keyword evidence="15" id="KW-1185">Reference proteome</keyword>